<evidence type="ECO:0000313" key="1">
    <source>
        <dbReference type="EMBL" id="MBM3223825.1"/>
    </source>
</evidence>
<dbReference type="EMBL" id="VGLS01000206">
    <property type="protein sequence ID" value="MBM3223825.1"/>
    <property type="molecule type" value="Genomic_DNA"/>
</dbReference>
<name>A0A937W259_UNCTE</name>
<dbReference type="AlphaFoldDB" id="A0A937W259"/>
<proteinExistence type="predicted"/>
<accession>A0A937W259</accession>
<sequence length="145" mass="17008">MKRFAQCVHCQQWYVHTYTTTVEIYQHDRLYGLAIWCLRCIQAAEQRSHISETWHDEPSVLPPPGAQHEEAMSQPSPETFQGLVQEHLQLMDRALYDDETLLVPAVAAFLERCRISLDTIESPEHDQRLRGHVQYWETFLTTLRS</sequence>
<dbReference type="Proteomes" id="UP000712673">
    <property type="component" value="Unassembled WGS sequence"/>
</dbReference>
<reference evidence="1" key="1">
    <citation type="submission" date="2019-03" db="EMBL/GenBank/DDBJ databases">
        <title>Lake Tanganyika Metagenome-Assembled Genomes (MAGs).</title>
        <authorList>
            <person name="Tran P."/>
        </authorList>
    </citation>
    <scope>NUCLEOTIDE SEQUENCE</scope>
    <source>
        <strain evidence="1">K_DeepCast_65m_m2_066</strain>
    </source>
</reference>
<protein>
    <submittedName>
        <fullName evidence="1">Uncharacterized protein</fullName>
    </submittedName>
</protein>
<organism evidence="1 2">
    <name type="scientific">Tectimicrobiota bacterium</name>
    <dbReference type="NCBI Taxonomy" id="2528274"/>
    <lineage>
        <taxon>Bacteria</taxon>
        <taxon>Pseudomonadati</taxon>
        <taxon>Nitrospinota/Tectimicrobiota group</taxon>
        <taxon>Candidatus Tectimicrobiota</taxon>
    </lineage>
</organism>
<comment type="caution">
    <text evidence="1">The sequence shown here is derived from an EMBL/GenBank/DDBJ whole genome shotgun (WGS) entry which is preliminary data.</text>
</comment>
<gene>
    <name evidence="1" type="ORF">FJZ47_08505</name>
</gene>
<evidence type="ECO:0000313" key="2">
    <source>
        <dbReference type="Proteomes" id="UP000712673"/>
    </source>
</evidence>